<dbReference type="AlphaFoldDB" id="A0A4Y2RMB4"/>
<organism evidence="1 2">
    <name type="scientific">Araneus ventricosus</name>
    <name type="common">Orbweaver spider</name>
    <name type="synonym">Epeira ventricosa</name>
    <dbReference type="NCBI Taxonomy" id="182803"/>
    <lineage>
        <taxon>Eukaryota</taxon>
        <taxon>Metazoa</taxon>
        <taxon>Ecdysozoa</taxon>
        <taxon>Arthropoda</taxon>
        <taxon>Chelicerata</taxon>
        <taxon>Arachnida</taxon>
        <taxon>Araneae</taxon>
        <taxon>Araneomorphae</taxon>
        <taxon>Entelegynae</taxon>
        <taxon>Araneoidea</taxon>
        <taxon>Araneidae</taxon>
        <taxon>Araneus</taxon>
    </lineage>
</organism>
<protein>
    <recommendedName>
        <fullName evidence="3">Endonuclease/exonuclease/phosphatase domain-containing protein</fullName>
    </recommendedName>
</protein>
<name>A0A4Y2RMB4_ARAVE</name>
<dbReference type="InterPro" id="IPR036691">
    <property type="entry name" value="Endo/exonu/phosph_ase_sf"/>
</dbReference>
<sequence length="148" mass="16107">MVPLVSWNCRGIRTKLVDVKALVNSFHPVCVALQQTFLKPNAHLKLRGYNCVRKDIDTGISSGGVCLLTSNHYPSTTLNLHTSLQAVAVQVHIKTVVTVCCIYLPPNDAISRNDLNTLPTGSGSNILCPFTARSAADRPRHRLGFGLD</sequence>
<evidence type="ECO:0000313" key="1">
    <source>
        <dbReference type="EMBL" id="GBN76476.1"/>
    </source>
</evidence>
<proteinExistence type="predicted"/>
<dbReference type="SUPFAM" id="SSF56219">
    <property type="entry name" value="DNase I-like"/>
    <property type="match status" value="1"/>
</dbReference>
<keyword evidence="2" id="KW-1185">Reference proteome</keyword>
<gene>
    <name evidence="1" type="ORF">AVEN_105051_1</name>
</gene>
<comment type="caution">
    <text evidence="1">The sequence shown here is derived from an EMBL/GenBank/DDBJ whole genome shotgun (WGS) entry which is preliminary data.</text>
</comment>
<evidence type="ECO:0008006" key="3">
    <source>
        <dbReference type="Google" id="ProtNLM"/>
    </source>
</evidence>
<dbReference type="EMBL" id="BGPR01017547">
    <property type="protein sequence ID" value="GBN76476.1"/>
    <property type="molecule type" value="Genomic_DNA"/>
</dbReference>
<evidence type="ECO:0000313" key="2">
    <source>
        <dbReference type="Proteomes" id="UP000499080"/>
    </source>
</evidence>
<dbReference type="Proteomes" id="UP000499080">
    <property type="component" value="Unassembled WGS sequence"/>
</dbReference>
<reference evidence="1 2" key="1">
    <citation type="journal article" date="2019" name="Sci. Rep.">
        <title>Orb-weaving spider Araneus ventricosus genome elucidates the spidroin gene catalogue.</title>
        <authorList>
            <person name="Kono N."/>
            <person name="Nakamura H."/>
            <person name="Ohtoshi R."/>
            <person name="Moran D.A.P."/>
            <person name="Shinohara A."/>
            <person name="Yoshida Y."/>
            <person name="Fujiwara M."/>
            <person name="Mori M."/>
            <person name="Tomita M."/>
            <person name="Arakawa K."/>
        </authorList>
    </citation>
    <scope>NUCLEOTIDE SEQUENCE [LARGE SCALE GENOMIC DNA]</scope>
</reference>
<dbReference type="Gene3D" id="3.60.10.10">
    <property type="entry name" value="Endonuclease/exonuclease/phosphatase"/>
    <property type="match status" value="1"/>
</dbReference>
<accession>A0A4Y2RMB4</accession>
<dbReference type="OrthoDB" id="6436865at2759"/>